<sequence>MEFVNYLSLLLLLTPIFLFLTKKTSNKLPPGSMGLPIISRSLSLLHAMRANKGEAWFHERIRKYSTNSKLSLSGTPIVMPLMKTLTFNIICSLIFRIERGARRDALRGLFQNRIEGMLSVPVNLPFIRFNHSLRPREKMKTIVMDLINNSALLSDEEIEDSVVIIMIGGYDTSSILLTFLIRLLANEPSIYVIAEQEKIAKSNTLGELLTWDDLSKMKYIWKVAMETLRITPPGFCSFRRVLKDTEFGRYPIPKGWQVVWAASMTHMDETIFPNPSKINPTRFEQQPPAPYCFVAFEEDQECVLGMSSPELKH</sequence>
<dbReference type="SUPFAM" id="SSF48264">
    <property type="entry name" value="Cytochrome P450"/>
    <property type="match status" value="1"/>
</dbReference>
<dbReference type="PANTHER" id="PTHR24286">
    <property type="entry name" value="CYTOCHROME P450 26"/>
    <property type="match status" value="1"/>
</dbReference>
<evidence type="ECO:0000256" key="3">
    <source>
        <dbReference type="SAM" id="SignalP"/>
    </source>
</evidence>
<keyword evidence="2" id="KW-0408">Iron</keyword>
<dbReference type="PANTHER" id="PTHR24286:SF217">
    <property type="entry name" value="OS07G0520300 PROTEIN"/>
    <property type="match status" value="1"/>
</dbReference>
<keyword evidence="3" id="KW-0732">Signal</keyword>
<dbReference type="GO" id="GO:0005506">
    <property type="term" value="F:iron ion binding"/>
    <property type="evidence" value="ECO:0007669"/>
    <property type="project" value="InterPro"/>
</dbReference>
<dbReference type="STRING" id="542762.A0A4S4D4K4"/>
<evidence type="ECO:0000256" key="1">
    <source>
        <dbReference type="ARBA" id="ARBA00022723"/>
    </source>
</evidence>
<dbReference type="Proteomes" id="UP000306102">
    <property type="component" value="Unassembled WGS sequence"/>
</dbReference>
<proteinExistence type="predicted"/>
<dbReference type="GO" id="GO:0004497">
    <property type="term" value="F:monooxygenase activity"/>
    <property type="evidence" value="ECO:0007669"/>
    <property type="project" value="InterPro"/>
</dbReference>
<evidence type="ECO:0000313" key="5">
    <source>
        <dbReference type="Proteomes" id="UP000306102"/>
    </source>
</evidence>
<reference evidence="4 5" key="1">
    <citation type="journal article" date="2018" name="Proc. Natl. Acad. Sci. U.S.A.">
        <title>Draft genome sequence of Camellia sinensis var. sinensis provides insights into the evolution of the tea genome and tea quality.</title>
        <authorList>
            <person name="Wei C."/>
            <person name="Yang H."/>
            <person name="Wang S."/>
            <person name="Zhao J."/>
            <person name="Liu C."/>
            <person name="Gao L."/>
            <person name="Xia E."/>
            <person name="Lu Y."/>
            <person name="Tai Y."/>
            <person name="She G."/>
            <person name="Sun J."/>
            <person name="Cao H."/>
            <person name="Tong W."/>
            <person name="Gao Q."/>
            <person name="Li Y."/>
            <person name="Deng W."/>
            <person name="Jiang X."/>
            <person name="Wang W."/>
            <person name="Chen Q."/>
            <person name="Zhang S."/>
            <person name="Li H."/>
            <person name="Wu J."/>
            <person name="Wang P."/>
            <person name="Li P."/>
            <person name="Shi C."/>
            <person name="Zheng F."/>
            <person name="Jian J."/>
            <person name="Huang B."/>
            <person name="Shan D."/>
            <person name="Shi M."/>
            <person name="Fang C."/>
            <person name="Yue Y."/>
            <person name="Li F."/>
            <person name="Li D."/>
            <person name="Wei S."/>
            <person name="Han B."/>
            <person name="Jiang C."/>
            <person name="Yin Y."/>
            <person name="Xia T."/>
            <person name="Zhang Z."/>
            <person name="Bennetzen J.L."/>
            <person name="Zhao S."/>
            <person name="Wan X."/>
        </authorList>
    </citation>
    <scope>NUCLEOTIDE SEQUENCE [LARGE SCALE GENOMIC DNA]</scope>
    <source>
        <strain evidence="5">cv. Shuchazao</strain>
        <tissue evidence="4">Leaf</tissue>
    </source>
</reference>
<feature type="chain" id="PRO_5020796803" evidence="3">
    <location>
        <begin position="26"/>
        <end position="313"/>
    </location>
</feature>
<comment type="caution">
    <text evidence="4">The sequence shown here is derived from an EMBL/GenBank/DDBJ whole genome shotgun (WGS) entry which is preliminary data.</text>
</comment>
<protein>
    <submittedName>
        <fullName evidence="4">Uncharacterized protein</fullName>
    </submittedName>
</protein>
<feature type="signal peptide" evidence="3">
    <location>
        <begin position="1"/>
        <end position="25"/>
    </location>
</feature>
<keyword evidence="1" id="KW-0479">Metal-binding</keyword>
<evidence type="ECO:0000256" key="2">
    <source>
        <dbReference type="ARBA" id="ARBA00023004"/>
    </source>
</evidence>
<dbReference type="GO" id="GO:0020037">
    <property type="term" value="F:heme binding"/>
    <property type="evidence" value="ECO:0007669"/>
    <property type="project" value="InterPro"/>
</dbReference>
<keyword evidence="5" id="KW-1185">Reference proteome</keyword>
<evidence type="ECO:0000313" key="4">
    <source>
        <dbReference type="EMBL" id="THF97279.1"/>
    </source>
</evidence>
<name>A0A4S4D4K4_CAMSN</name>
<dbReference type="GO" id="GO:0016125">
    <property type="term" value="P:sterol metabolic process"/>
    <property type="evidence" value="ECO:0007669"/>
    <property type="project" value="TreeGrafter"/>
</dbReference>
<gene>
    <name evidence="4" type="ORF">TEA_020894</name>
</gene>
<dbReference type="Pfam" id="PF00067">
    <property type="entry name" value="p450"/>
    <property type="match status" value="1"/>
</dbReference>
<dbReference type="EMBL" id="SDRB02012582">
    <property type="protein sequence ID" value="THF97279.1"/>
    <property type="molecule type" value="Genomic_DNA"/>
</dbReference>
<dbReference type="InterPro" id="IPR036396">
    <property type="entry name" value="Cyt_P450_sf"/>
</dbReference>
<dbReference type="GO" id="GO:0016705">
    <property type="term" value="F:oxidoreductase activity, acting on paired donors, with incorporation or reduction of molecular oxygen"/>
    <property type="evidence" value="ECO:0007669"/>
    <property type="project" value="InterPro"/>
</dbReference>
<organism evidence="4 5">
    <name type="scientific">Camellia sinensis var. sinensis</name>
    <name type="common">China tea</name>
    <dbReference type="NCBI Taxonomy" id="542762"/>
    <lineage>
        <taxon>Eukaryota</taxon>
        <taxon>Viridiplantae</taxon>
        <taxon>Streptophyta</taxon>
        <taxon>Embryophyta</taxon>
        <taxon>Tracheophyta</taxon>
        <taxon>Spermatophyta</taxon>
        <taxon>Magnoliopsida</taxon>
        <taxon>eudicotyledons</taxon>
        <taxon>Gunneridae</taxon>
        <taxon>Pentapetalae</taxon>
        <taxon>asterids</taxon>
        <taxon>Ericales</taxon>
        <taxon>Theaceae</taxon>
        <taxon>Camellia</taxon>
    </lineage>
</organism>
<dbReference type="AlphaFoldDB" id="A0A4S4D4K4"/>
<dbReference type="Gene3D" id="1.10.630.10">
    <property type="entry name" value="Cytochrome P450"/>
    <property type="match status" value="1"/>
</dbReference>
<accession>A0A4S4D4K4</accession>
<dbReference type="InterPro" id="IPR001128">
    <property type="entry name" value="Cyt_P450"/>
</dbReference>